<name>A0ACC3CAL0_PYRYE</name>
<keyword evidence="2" id="KW-1185">Reference proteome</keyword>
<dbReference type="EMBL" id="CM020620">
    <property type="protein sequence ID" value="KAK1867212.1"/>
    <property type="molecule type" value="Genomic_DNA"/>
</dbReference>
<protein>
    <submittedName>
        <fullName evidence="1">Uncharacterized protein</fullName>
    </submittedName>
</protein>
<evidence type="ECO:0000313" key="1">
    <source>
        <dbReference type="EMBL" id="KAK1867212.1"/>
    </source>
</evidence>
<dbReference type="Proteomes" id="UP000798662">
    <property type="component" value="Chromosome 3"/>
</dbReference>
<evidence type="ECO:0000313" key="2">
    <source>
        <dbReference type="Proteomes" id="UP000798662"/>
    </source>
</evidence>
<organism evidence="1 2">
    <name type="scientific">Pyropia yezoensis</name>
    <name type="common">Susabi-nori</name>
    <name type="synonym">Porphyra yezoensis</name>
    <dbReference type="NCBI Taxonomy" id="2788"/>
    <lineage>
        <taxon>Eukaryota</taxon>
        <taxon>Rhodophyta</taxon>
        <taxon>Bangiophyceae</taxon>
        <taxon>Bangiales</taxon>
        <taxon>Bangiaceae</taxon>
        <taxon>Pyropia</taxon>
    </lineage>
</organism>
<comment type="caution">
    <text evidence="1">The sequence shown here is derived from an EMBL/GenBank/DDBJ whole genome shotgun (WGS) entry which is preliminary data.</text>
</comment>
<sequence length="249" mass="24887">MASFQERRAMAAVVAHLTAAAAAGGPPAAADLGSAADALSRAYDLGAEPPAAADAPSFLTVWEAGTTALGVAPAAATSAVGDANGGAAPTDADIAAAEELKAQGNDALLRKDYPEAERLYTAALARRPGTAVYLSNRAAAKIYQASFVDALDDCKAAIEAEPGFVRAHERLASAYRHLGMVDEEVAALQDAAALDPASTKIASALASAVARSTGEGPAGNSSVGSRGVVMLAAACPTSVPFSPTPLWLV</sequence>
<accession>A0ACC3CAL0</accession>
<proteinExistence type="predicted"/>
<gene>
    <name evidence="1" type="ORF">I4F81_009719</name>
</gene>
<reference evidence="1" key="1">
    <citation type="submission" date="2019-11" db="EMBL/GenBank/DDBJ databases">
        <title>Nori genome reveals adaptations in red seaweeds to the harsh intertidal environment.</title>
        <authorList>
            <person name="Wang D."/>
            <person name="Mao Y."/>
        </authorList>
    </citation>
    <scope>NUCLEOTIDE SEQUENCE</scope>
    <source>
        <tissue evidence="1">Gametophyte</tissue>
    </source>
</reference>